<feature type="binding site" evidence="9">
    <location>
        <position position="125"/>
    </location>
    <ligand>
        <name>isopentenyl diphosphate</name>
        <dbReference type="ChEBI" id="CHEBI:128769"/>
    </ligand>
</feature>
<keyword evidence="6 9" id="KW-0408">Iron</keyword>
<dbReference type="UniPathway" id="UPA00059">
    <property type="reaction ID" value="UER00105"/>
</dbReference>
<feature type="transmembrane region" description="Helical" evidence="10">
    <location>
        <begin position="446"/>
        <end position="471"/>
    </location>
</feature>
<dbReference type="InterPro" id="IPR003451">
    <property type="entry name" value="LytB/IspH"/>
</dbReference>
<comment type="catalytic activity">
    <reaction evidence="9">
        <text>dimethylallyl diphosphate + 2 oxidized [2Fe-2S]-[ferredoxin] + H2O = (2E)-4-hydroxy-3-methylbut-2-enyl diphosphate + 2 reduced [2Fe-2S]-[ferredoxin] + 2 H(+)</text>
        <dbReference type="Rhea" id="RHEA:24825"/>
        <dbReference type="Rhea" id="RHEA-COMP:10000"/>
        <dbReference type="Rhea" id="RHEA-COMP:10001"/>
        <dbReference type="ChEBI" id="CHEBI:15377"/>
        <dbReference type="ChEBI" id="CHEBI:15378"/>
        <dbReference type="ChEBI" id="CHEBI:33737"/>
        <dbReference type="ChEBI" id="CHEBI:33738"/>
        <dbReference type="ChEBI" id="CHEBI:57623"/>
        <dbReference type="ChEBI" id="CHEBI:128753"/>
        <dbReference type="EC" id="1.17.7.4"/>
    </reaction>
</comment>
<comment type="function">
    <text evidence="9">Catalyzes the conversion of 1-hydroxy-2-methyl-2-(E)-butenyl 4-diphosphate (HMBPP) into a mixture of isopentenyl diphosphate (IPP) and dimethylallyl diphosphate (DMAPP). Acts in the terminal step of the DOXP/MEP pathway for isoprenoid precursor biosynthesis.</text>
</comment>
<comment type="similarity">
    <text evidence="9">Belongs to the IspH family.</text>
</comment>
<feature type="binding site" evidence="9">
    <location>
        <position position="219"/>
    </location>
    <ligand>
        <name>(2E)-4-hydroxy-3-methylbut-2-enyl diphosphate</name>
        <dbReference type="ChEBI" id="CHEBI:128753"/>
    </ligand>
</feature>
<evidence type="ECO:0000256" key="8">
    <source>
        <dbReference type="ARBA" id="ARBA00023136"/>
    </source>
</evidence>
<comment type="pathway">
    <text evidence="9">Isoprenoid biosynthesis; isopentenyl diphosphate biosynthesis via DXP pathway; isopentenyl diphosphate from 1-deoxy-D-xylulose 5-phosphate: step 6/6.</text>
</comment>
<comment type="pathway">
    <text evidence="9">Isoprenoid biosynthesis; dimethylallyl diphosphate biosynthesis; dimethylallyl diphosphate from (2E)-4-hydroxy-3-methylbutenyl diphosphate: step 1/1.</text>
</comment>
<sequence>MRIFLAKKAGFCMGVKRAVDLVFKTARQHKNHPVFTLGPIIHNPQVLHLLEKQGVRTIDAPEQVPPGSIVIIRAHGVPLGVKNKLSQQKVVIIDATCPRVLKVQQLIKQYCQRGYQPIIVGEREHPEVKGLCSYAQNKAWTIGSEEDIKKLPQAQKVLVVAQTTQNERLFKRLAELIKKRYPEVKVFNTVCNSTHERQEEVRDMAKKVEAVVVVGGKMSGNTRRLAQIGNEAGLNTYHIETEDELNPEEITKFKTIGVTAGASTPYWLIRRVIFRLEDILSRNIPLWWRIPYKLTKLFLLTNFWAALGGASLAIIGSRLNGLNPSRAGLIAFTYLWAMHVLNHLTSLETTRLTDPARVRFYEKNRILFSTLGVICILISLKLSKPWPLAFFTMIFLITSGLIYNIEIPILKCKLKDLPASKTIFVPLAWGFVSGIFPLFLKTPITLSFWPFLVFVYLSALAFIRTCCFDLLDIQGDQMVGRETLPIILGEKNSFKLLYIMTAALIIFTILLAFTGYFPKYTIFYSVILSFFGLYLYQIEKKYLRPGVLPDALIDGQFMLMALGSFYG</sequence>
<feature type="binding site" evidence="9">
    <location>
        <position position="75"/>
    </location>
    <ligand>
        <name>(2E)-4-hydroxy-3-methylbut-2-enyl diphosphate</name>
        <dbReference type="ChEBI" id="CHEBI:128753"/>
    </ligand>
</feature>
<keyword evidence="4 9" id="KW-0479">Metal-binding</keyword>
<evidence type="ECO:0000313" key="11">
    <source>
        <dbReference type="EMBL" id="HEC67838.1"/>
    </source>
</evidence>
<evidence type="ECO:0000256" key="5">
    <source>
        <dbReference type="ARBA" id="ARBA00022989"/>
    </source>
</evidence>
<evidence type="ECO:0000256" key="7">
    <source>
        <dbReference type="ARBA" id="ARBA00023014"/>
    </source>
</evidence>
<feature type="binding site" evidence="9">
    <location>
        <position position="221"/>
    </location>
    <ligand>
        <name>(2E)-4-hydroxy-3-methylbut-2-enyl diphosphate</name>
        <dbReference type="ChEBI" id="CHEBI:128753"/>
    </ligand>
</feature>
<comment type="subcellular location">
    <subcellularLocation>
        <location evidence="1">Membrane</location>
        <topology evidence="1">Multi-pass membrane protein</topology>
    </subcellularLocation>
</comment>
<gene>
    <name evidence="9 11" type="primary">ispH</name>
    <name evidence="11" type="ORF">ENI35_03370</name>
</gene>
<keyword evidence="9 11" id="KW-0560">Oxidoreductase</keyword>
<evidence type="ECO:0000256" key="6">
    <source>
        <dbReference type="ARBA" id="ARBA00023004"/>
    </source>
</evidence>
<feature type="transmembrane region" description="Helical" evidence="10">
    <location>
        <begin position="327"/>
        <end position="345"/>
    </location>
</feature>
<keyword evidence="7 9" id="KW-0411">Iron-sulfur</keyword>
<dbReference type="HAMAP" id="MF_00191">
    <property type="entry name" value="IspH"/>
    <property type="match status" value="1"/>
</dbReference>
<feature type="binding site" evidence="9">
    <location>
        <position position="75"/>
    </location>
    <ligand>
        <name>isopentenyl diphosphate</name>
        <dbReference type="ChEBI" id="CHEBI:128769"/>
    </ligand>
</feature>
<feature type="binding site" evidence="9">
    <location>
        <position position="219"/>
    </location>
    <ligand>
        <name>isopentenyl diphosphate</name>
        <dbReference type="ChEBI" id="CHEBI:128769"/>
    </ligand>
</feature>
<feature type="transmembrane region" description="Helical" evidence="10">
    <location>
        <begin position="297"/>
        <end position="315"/>
    </location>
</feature>
<dbReference type="Proteomes" id="UP000885738">
    <property type="component" value="Unassembled WGS sequence"/>
</dbReference>
<dbReference type="NCBIfam" id="NF002187">
    <property type="entry name" value="PRK01045.1-1"/>
    <property type="match status" value="1"/>
</dbReference>
<evidence type="ECO:0000256" key="4">
    <source>
        <dbReference type="ARBA" id="ARBA00022723"/>
    </source>
</evidence>
<dbReference type="GO" id="GO:0051745">
    <property type="term" value="F:4-hydroxy-3-methylbut-2-enyl diphosphate reductase activity"/>
    <property type="evidence" value="ECO:0007669"/>
    <property type="project" value="UniProtKB-UniRule"/>
</dbReference>
<dbReference type="PANTHER" id="PTHR30426:SF0">
    <property type="entry name" value="4-HYDROXY-3-METHYLBUT-2-ENYL DIPHOSPHATE REDUCTASE"/>
    <property type="match status" value="1"/>
</dbReference>
<dbReference type="Pfam" id="PF02401">
    <property type="entry name" value="LYTB"/>
    <property type="match status" value="1"/>
</dbReference>
<dbReference type="GO" id="GO:0050992">
    <property type="term" value="P:dimethylallyl diphosphate biosynthetic process"/>
    <property type="evidence" value="ECO:0007669"/>
    <property type="project" value="UniProtKB-UniRule"/>
</dbReference>
<feature type="binding site" evidence="9">
    <location>
        <position position="125"/>
    </location>
    <ligand>
        <name>(2E)-4-hydroxy-3-methylbut-2-enyl diphosphate</name>
        <dbReference type="ChEBI" id="CHEBI:128753"/>
    </ligand>
</feature>
<feature type="binding site" evidence="9">
    <location>
        <position position="263"/>
    </location>
    <ligand>
        <name>isopentenyl diphosphate</name>
        <dbReference type="ChEBI" id="CHEBI:128769"/>
    </ligand>
</feature>
<feature type="binding site" evidence="9">
    <location>
        <position position="191"/>
    </location>
    <ligand>
        <name>[4Fe-4S] cluster</name>
        <dbReference type="ChEBI" id="CHEBI:49883"/>
    </ligand>
</feature>
<dbReference type="CDD" id="cd13944">
    <property type="entry name" value="lytB_ispH"/>
    <property type="match status" value="1"/>
</dbReference>
<feature type="binding site" evidence="9">
    <location>
        <position position="221"/>
    </location>
    <ligand>
        <name>isopentenyl diphosphate</name>
        <dbReference type="ChEBI" id="CHEBI:128769"/>
    </ligand>
</feature>
<feature type="transmembrane region" description="Helical" evidence="10">
    <location>
        <begin position="422"/>
        <end position="440"/>
    </location>
</feature>
<dbReference type="UniPathway" id="UPA00056">
    <property type="reaction ID" value="UER00097"/>
</dbReference>
<proteinExistence type="inferred from homology"/>
<evidence type="ECO:0000256" key="2">
    <source>
        <dbReference type="ARBA" id="ARBA00022485"/>
    </source>
</evidence>
<dbReference type="InterPro" id="IPR000537">
    <property type="entry name" value="UbiA_prenyltransferase"/>
</dbReference>
<accession>A0A7C1W139</accession>
<keyword evidence="5 10" id="KW-1133">Transmembrane helix</keyword>
<keyword evidence="9" id="KW-0414">Isoprene biosynthesis</keyword>
<keyword evidence="2 9" id="KW-0004">4Fe-4S</keyword>
<dbReference type="GO" id="GO:0016765">
    <property type="term" value="F:transferase activity, transferring alkyl or aryl (other than methyl) groups"/>
    <property type="evidence" value="ECO:0007669"/>
    <property type="project" value="InterPro"/>
</dbReference>
<comment type="cofactor">
    <cofactor evidence="9">
        <name>[4Fe-4S] cluster</name>
        <dbReference type="ChEBI" id="CHEBI:49883"/>
    </cofactor>
    <text evidence="9">Binds 1 [4Fe-4S] cluster per subunit.</text>
</comment>
<dbReference type="EMBL" id="DRIH01000110">
    <property type="protein sequence ID" value="HEC67838.1"/>
    <property type="molecule type" value="Genomic_DNA"/>
</dbReference>
<feature type="binding site" evidence="9">
    <location>
        <position position="125"/>
    </location>
    <ligand>
        <name>dimethylallyl diphosphate</name>
        <dbReference type="ChEBI" id="CHEBI:57623"/>
    </ligand>
</feature>
<feature type="binding site" evidence="9">
    <location>
        <position position="75"/>
    </location>
    <ligand>
        <name>dimethylallyl diphosphate</name>
        <dbReference type="ChEBI" id="CHEBI:57623"/>
    </ligand>
</feature>
<dbReference type="Pfam" id="PF01040">
    <property type="entry name" value="UbiA"/>
    <property type="match status" value="1"/>
</dbReference>
<feature type="binding site" evidence="9">
    <location>
        <position position="219"/>
    </location>
    <ligand>
        <name>dimethylallyl diphosphate</name>
        <dbReference type="ChEBI" id="CHEBI:57623"/>
    </ligand>
</feature>
<dbReference type="Gene3D" id="3.40.50.11270">
    <property type="match status" value="1"/>
</dbReference>
<feature type="binding site" evidence="9">
    <location>
        <position position="12"/>
    </location>
    <ligand>
        <name>[4Fe-4S] cluster</name>
        <dbReference type="ChEBI" id="CHEBI:49883"/>
    </ligand>
</feature>
<evidence type="ECO:0000256" key="3">
    <source>
        <dbReference type="ARBA" id="ARBA00022692"/>
    </source>
</evidence>
<name>A0A7C1W139_DESA2</name>
<feature type="binding site" evidence="9">
    <location>
        <position position="263"/>
    </location>
    <ligand>
        <name>(2E)-4-hydroxy-3-methylbut-2-enyl diphosphate</name>
        <dbReference type="ChEBI" id="CHEBI:128753"/>
    </ligand>
</feature>
<dbReference type="Gene3D" id="3.40.1010.20">
    <property type="entry name" value="4-hydroxy-3-methylbut-2-enyl diphosphate reductase, catalytic domain"/>
    <property type="match status" value="2"/>
</dbReference>
<feature type="binding site" evidence="9">
    <location>
        <position position="42"/>
    </location>
    <ligand>
        <name>dimethylallyl diphosphate</name>
        <dbReference type="ChEBI" id="CHEBI:57623"/>
    </ligand>
</feature>
<feature type="transmembrane region" description="Helical" evidence="10">
    <location>
        <begin position="520"/>
        <end position="536"/>
    </location>
</feature>
<evidence type="ECO:0000256" key="1">
    <source>
        <dbReference type="ARBA" id="ARBA00004141"/>
    </source>
</evidence>
<dbReference type="GO" id="GO:0019288">
    <property type="term" value="P:isopentenyl diphosphate biosynthetic process, methylerythritol 4-phosphate pathway"/>
    <property type="evidence" value="ECO:0007669"/>
    <property type="project" value="UniProtKB-UniRule"/>
</dbReference>
<reference evidence="11" key="1">
    <citation type="journal article" date="2020" name="mSystems">
        <title>Genome- and Community-Level Interaction Insights into Carbon Utilization and Element Cycling Functions of Hydrothermarchaeota in Hydrothermal Sediment.</title>
        <authorList>
            <person name="Zhou Z."/>
            <person name="Liu Y."/>
            <person name="Xu W."/>
            <person name="Pan J."/>
            <person name="Luo Z.H."/>
            <person name="Li M."/>
        </authorList>
    </citation>
    <scope>NUCLEOTIDE SEQUENCE [LARGE SCALE GENOMIC DNA]</scope>
    <source>
        <strain evidence="11">HyVt-389</strain>
    </source>
</reference>
<comment type="caution">
    <text evidence="9">Lacks conserved residue(s) required for the propagation of feature annotation.</text>
</comment>
<keyword evidence="3 10" id="KW-0812">Transmembrane</keyword>
<comment type="caution">
    <text evidence="11">The sequence shown here is derived from an EMBL/GenBank/DDBJ whole genome shotgun (WGS) entry which is preliminary data.</text>
</comment>
<dbReference type="GO" id="GO:0016020">
    <property type="term" value="C:membrane"/>
    <property type="evidence" value="ECO:0007669"/>
    <property type="project" value="UniProtKB-SubCell"/>
</dbReference>
<feature type="transmembrane region" description="Helical" evidence="10">
    <location>
        <begin position="388"/>
        <end position="410"/>
    </location>
</feature>
<dbReference type="GO" id="GO:0051539">
    <property type="term" value="F:4 iron, 4 sulfur cluster binding"/>
    <property type="evidence" value="ECO:0007669"/>
    <property type="project" value="UniProtKB-UniRule"/>
</dbReference>
<protein>
    <recommendedName>
        <fullName evidence="9">4-hydroxy-3-methylbut-2-enyl diphosphate reductase</fullName>
        <shortName evidence="9">HMBPP reductase</shortName>
        <ecNumber evidence="9">1.17.7.4</ecNumber>
    </recommendedName>
</protein>
<feature type="binding site" evidence="9">
    <location>
        <position position="263"/>
    </location>
    <ligand>
        <name>dimethylallyl diphosphate</name>
        <dbReference type="ChEBI" id="CHEBI:57623"/>
    </ligand>
</feature>
<dbReference type="AlphaFoldDB" id="A0A7C1W139"/>
<dbReference type="NCBIfam" id="TIGR00216">
    <property type="entry name" value="ispH_lytB"/>
    <property type="match status" value="1"/>
</dbReference>
<dbReference type="PANTHER" id="PTHR30426">
    <property type="entry name" value="4-HYDROXY-3-METHYLBUT-2-ENYL DIPHOSPHATE REDUCTASE"/>
    <property type="match status" value="1"/>
</dbReference>
<feature type="transmembrane region" description="Helical" evidence="10">
    <location>
        <begin position="496"/>
        <end position="514"/>
    </location>
</feature>
<evidence type="ECO:0000256" key="10">
    <source>
        <dbReference type="SAM" id="Phobius"/>
    </source>
</evidence>
<feature type="binding site" evidence="9">
    <location>
        <position position="42"/>
    </location>
    <ligand>
        <name>(2E)-4-hydroxy-3-methylbut-2-enyl diphosphate</name>
        <dbReference type="ChEBI" id="CHEBI:128753"/>
    </ligand>
</feature>
<keyword evidence="8 10" id="KW-0472">Membrane</keyword>
<feature type="binding site" evidence="9">
    <location>
        <position position="163"/>
    </location>
    <ligand>
        <name>(2E)-4-hydroxy-3-methylbut-2-enyl diphosphate</name>
        <dbReference type="ChEBI" id="CHEBI:128753"/>
    </ligand>
</feature>
<feature type="binding site" evidence="9">
    <location>
        <position position="42"/>
    </location>
    <ligand>
        <name>isopentenyl diphosphate</name>
        <dbReference type="ChEBI" id="CHEBI:128769"/>
    </ligand>
</feature>
<feature type="binding site" evidence="9">
    <location>
        <position position="221"/>
    </location>
    <ligand>
        <name>dimethylallyl diphosphate</name>
        <dbReference type="ChEBI" id="CHEBI:57623"/>
    </ligand>
</feature>
<feature type="transmembrane region" description="Helical" evidence="10">
    <location>
        <begin position="366"/>
        <end position="382"/>
    </location>
</feature>
<dbReference type="GO" id="GO:0016114">
    <property type="term" value="P:terpenoid biosynthetic process"/>
    <property type="evidence" value="ECO:0007669"/>
    <property type="project" value="UniProtKB-UniRule"/>
</dbReference>
<evidence type="ECO:0000256" key="9">
    <source>
        <dbReference type="HAMAP-Rule" id="MF_00191"/>
    </source>
</evidence>
<dbReference type="EC" id="1.17.7.4" evidence="9"/>
<feature type="active site" description="Proton donor" evidence="9">
    <location>
        <position position="127"/>
    </location>
</feature>
<dbReference type="GO" id="GO:0046872">
    <property type="term" value="F:metal ion binding"/>
    <property type="evidence" value="ECO:0007669"/>
    <property type="project" value="UniProtKB-KW"/>
</dbReference>
<feature type="binding site" evidence="9">
    <location>
        <position position="97"/>
    </location>
    <ligand>
        <name>[4Fe-4S] cluster</name>
        <dbReference type="ChEBI" id="CHEBI:49883"/>
    </ligand>
</feature>
<comment type="catalytic activity">
    <reaction evidence="9">
        <text>isopentenyl diphosphate + 2 oxidized [2Fe-2S]-[ferredoxin] + H2O = (2E)-4-hydroxy-3-methylbut-2-enyl diphosphate + 2 reduced [2Fe-2S]-[ferredoxin] + 2 H(+)</text>
        <dbReference type="Rhea" id="RHEA:24488"/>
        <dbReference type="Rhea" id="RHEA-COMP:10000"/>
        <dbReference type="Rhea" id="RHEA-COMP:10001"/>
        <dbReference type="ChEBI" id="CHEBI:15377"/>
        <dbReference type="ChEBI" id="CHEBI:15378"/>
        <dbReference type="ChEBI" id="CHEBI:33737"/>
        <dbReference type="ChEBI" id="CHEBI:33738"/>
        <dbReference type="ChEBI" id="CHEBI:128753"/>
        <dbReference type="ChEBI" id="CHEBI:128769"/>
        <dbReference type="EC" id="1.17.7.4"/>
    </reaction>
</comment>
<organism evidence="11">
    <name type="scientific">Desulfofervidus auxilii</name>
    <dbReference type="NCBI Taxonomy" id="1621989"/>
    <lineage>
        <taxon>Bacteria</taxon>
        <taxon>Pseudomonadati</taxon>
        <taxon>Thermodesulfobacteriota</taxon>
        <taxon>Candidatus Desulfofervidia</taxon>
        <taxon>Candidatus Desulfofervidales</taxon>
        <taxon>Candidatus Desulfofervidaceae</taxon>
        <taxon>Candidatus Desulfofervidus</taxon>
    </lineage>
</organism>